<accession>A0ABV5Z7X7</accession>
<feature type="binding site" evidence="7">
    <location>
        <position position="303"/>
    </location>
    <ligand>
        <name>Mg(2+)</name>
        <dbReference type="ChEBI" id="CHEBI:18420"/>
    </ligand>
</feature>
<evidence type="ECO:0000256" key="3">
    <source>
        <dbReference type="ARBA" id="ARBA00022676"/>
    </source>
</evidence>
<dbReference type="InterPro" id="IPR000836">
    <property type="entry name" value="PRTase_dom"/>
</dbReference>
<dbReference type="SUPFAM" id="SSF56235">
    <property type="entry name" value="N-terminal nucleophile aminohydrolases (Ntn hydrolases)"/>
    <property type="match status" value="1"/>
</dbReference>
<reference evidence="11 12" key="1">
    <citation type="submission" date="2024-09" db="EMBL/GenBank/DDBJ databases">
        <authorList>
            <person name="Sun Q."/>
            <person name="Mori K."/>
        </authorList>
    </citation>
    <scope>NUCLEOTIDE SEQUENCE [LARGE SCALE GENOMIC DNA]</scope>
    <source>
        <strain evidence="11 12">ATCC 51285</strain>
    </source>
</reference>
<protein>
    <recommendedName>
        <fullName evidence="7">Amidophosphoribosyltransferase</fullName>
        <shortName evidence="7">ATase</shortName>
        <ecNumber evidence="7">2.4.2.14</ecNumber>
    </recommendedName>
    <alternativeName>
        <fullName evidence="7">Glutamine phosphoribosylpyrophosphate amidotransferase</fullName>
        <shortName evidence="7">GPATase</shortName>
    </alternativeName>
</protein>
<feature type="compositionally biased region" description="Polar residues" evidence="9">
    <location>
        <begin position="496"/>
        <end position="506"/>
    </location>
</feature>
<dbReference type="CDD" id="cd00715">
    <property type="entry name" value="GPATase_N"/>
    <property type="match status" value="1"/>
</dbReference>
<dbReference type="RefSeq" id="WP_027313050.1">
    <property type="nucleotide sequence ID" value="NZ_JBHLZN010000001.1"/>
</dbReference>
<dbReference type="Proteomes" id="UP001589628">
    <property type="component" value="Unassembled WGS sequence"/>
</dbReference>
<dbReference type="GO" id="GO:0004044">
    <property type="term" value="F:amidophosphoribosyltransferase activity"/>
    <property type="evidence" value="ECO:0007669"/>
    <property type="project" value="UniProtKB-EC"/>
</dbReference>
<dbReference type="PIRSF" id="PIRSF000485">
    <property type="entry name" value="Amd_phspho_trans"/>
    <property type="match status" value="1"/>
</dbReference>
<evidence type="ECO:0000256" key="6">
    <source>
        <dbReference type="ARBA" id="ARBA00022962"/>
    </source>
</evidence>
<dbReference type="InterPro" id="IPR029057">
    <property type="entry name" value="PRTase-like"/>
</dbReference>
<keyword evidence="7" id="KW-0460">Magnesium</keyword>
<dbReference type="InterPro" id="IPR005854">
    <property type="entry name" value="PurF"/>
</dbReference>
<name>A0ABV5Z7X7_9GAMM</name>
<comment type="caution">
    <text evidence="7">Lacks conserved residue(s) required for the propagation of feature annotation.</text>
</comment>
<keyword evidence="12" id="KW-1185">Reference proteome</keyword>
<feature type="binding site" evidence="7">
    <location>
        <position position="365"/>
    </location>
    <ligand>
        <name>Mg(2+)</name>
        <dbReference type="ChEBI" id="CHEBI:18420"/>
    </ligand>
</feature>
<dbReference type="InterPro" id="IPR035584">
    <property type="entry name" value="PurF_N"/>
</dbReference>
<feature type="binding site" evidence="7">
    <location>
        <position position="366"/>
    </location>
    <ligand>
        <name>Mg(2+)</name>
        <dbReference type="ChEBI" id="CHEBI:18420"/>
    </ligand>
</feature>
<evidence type="ECO:0000313" key="12">
    <source>
        <dbReference type="Proteomes" id="UP001589628"/>
    </source>
</evidence>
<dbReference type="PANTHER" id="PTHR11907">
    <property type="entry name" value="AMIDOPHOSPHORIBOSYLTRANSFERASE"/>
    <property type="match status" value="1"/>
</dbReference>
<keyword evidence="4 7" id="KW-0808">Transferase</keyword>
<dbReference type="Pfam" id="PF13522">
    <property type="entry name" value="GATase_6"/>
    <property type="match status" value="1"/>
</dbReference>
<evidence type="ECO:0000256" key="2">
    <source>
        <dbReference type="ARBA" id="ARBA00010138"/>
    </source>
</evidence>
<evidence type="ECO:0000313" key="11">
    <source>
        <dbReference type="EMBL" id="MFB9885384.1"/>
    </source>
</evidence>
<dbReference type="EC" id="2.4.2.14" evidence="7"/>
<dbReference type="Gene3D" id="3.60.20.10">
    <property type="entry name" value="Glutamine Phosphoribosylpyrophosphate, subunit 1, domain 1"/>
    <property type="match status" value="1"/>
</dbReference>
<comment type="caution">
    <text evidence="11">The sequence shown here is derived from an EMBL/GenBank/DDBJ whole genome shotgun (WGS) entry which is preliminary data.</text>
</comment>
<dbReference type="SUPFAM" id="SSF53271">
    <property type="entry name" value="PRTase-like"/>
    <property type="match status" value="1"/>
</dbReference>
<feature type="region of interest" description="Disordered" evidence="9">
    <location>
        <begin position="483"/>
        <end position="506"/>
    </location>
</feature>
<evidence type="ECO:0000256" key="1">
    <source>
        <dbReference type="ARBA" id="ARBA00005209"/>
    </source>
</evidence>
<comment type="function">
    <text evidence="7">Catalyzes the formation of phosphoribosylamine from phosphoribosylpyrophosphate (PRPP) and glutamine.</text>
</comment>
<proteinExistence type="inferred from homology"/>
<dbReference type="EMBL" id="JBHLZN010000001">
    <property type="protein sequence ID" value="MFB9885384.1"/>
    <property type="molecule type" value="Genomic_DNA"/>
</dbReference>
<dbReference type="InterPro" id="IPR029055">
    <property type="entry name" value="Ntn_hydrolases_N"/>
</dbReference>
<comment type="catalytic activity">
    <reaction evidence="7 8">
        <text>5-phospho-beta-D-ribosylamine + L-glutamate + diphosphate = 5-phospho-alpha-D-ribose 1-diphosphate + L-glutamine + H2O</text>
        <dbReference type="Rhea" id="RHEA:14905"/>
        <dbReference type="ChEBI" id="CHEBI:15377"/>
        <dbReference type="ChEBI" id="CHEBI:29985"/>
        <dbReference type="ChEBI" id="CHEBI:33019"/>
        <dbReference type="ChEBI" id="CHEBI:58017"/>
        <dbReference type="ChEBI" id="CHEBI:58359"/>
        <dbReference type="ChEBI" id="CHEBI:58681"/>
        <dbReference type="EC" id="2.4.2.14"/>
    </reaction>
</comment>
<evidence type="ECO:0000256" key="7">
    <source>
        <dbReference type="HAMAP-Rule" id="MF_01931"/>
    </source>
</evidence>
<keyword evidence="5 7" id="KW-0658">Purine biosynthesis</keyword>
<keyword evidence="7" id="KW-0479">Metal-binding</keyword>
<organism evidence="11 12">
    <name type="scientific">Balneatrix alpica</name>
    <dbReference type="NCBI Taxonomy" id="75684"/>
    <lineage>
        <taxon>Bacteria</taxon>
        <taxon>Pseudomonadati</taxon>
        <taxon>Pseudomonadota</taxon>
        <taxon>Gammaproteobacteria</taxon>
        <taxon>Oceanospirillales</taxon>
        <taxon>Balneatrichaceae</taxon>
        <taxon>Balneatrix</taxon>
    </lineage>
</organism>
<comment type="cofactor">
    <cofactor evidence="7">
        <name>Mg(2+)</name>
        <dbReference type="ChEBI" id="CHEBI:18420"/>
    </cofactor>
    <text evidence="7">Binds 1 Mg(2+) ion per subunit.</text>
</comment>
<evidence type="ECO:0000256" key="5">
    <source>
        <dbReference type="ARBA" id="ARBA00022755"/>
    </source>
</evidence>
<dbReference type="Gene3D" id="3.40.50.2020">
    <property type="match status" value="1"/>
</dbReference>
<feature type="domain" description="Glutamine amidotransferase type-2" evidence="10">
    <location>
        <begin position="2"/>
        <end position="234"/>
    </location>
</feature>
<evidence type="ECO:0000256" key="8">
    <source>
        <dbReference type="PIRNR" id="PIRNR000485"/>
    </source>
</evidence>
<evidence type="ECO:0000256" key="4">
    <source>
        <dbReference type="ARBA" id="ARBA00022679"/>
    </source>
</evidence>
<gene>
    <name evidence="7 11" type="primary">purF</name>
    <name evidence="11" type="ORF">ACFFLH_03025</name>
</gene>
<dbReference type="NCBIfam" id="TIGR01134">
    <property type="entry name" value="purF"/>
    <property type="match status" value="1"/>
</dbReference>
<dbReference type="PROSITE" id="PS51278">
    <property type="entry name" value="GATASE_TYPE_2"/>
    <property type="match status" value="1"/>
</dbReference>
<keyword evidence="3 7" id="KW-0328">Glycosyltransferase</keyword>
<dbReference type="CDD" id="cd06223">
    <property type="entry name" value="PRTases_typeI"/>
    <property type="match status" value="1"/>
</dbReference>
<evidence type="ECO:0000256" key="9">
    <source>
        <dbReference type="SAM" id="MobiDB-lite"/>
    </source>
</evidence>
<dbReference type="InterPro" id="IPR017932">
    <property type="entry name" value="GATase_2_dom"/>
</dbReference>
<evidence type="ECO:0000259" key="10">
    <source>
        <dbReference type="PROSITE" id="PS51278"/>
    </source>
</evidence>
<sequence>MCGIVGIVANSYVNQEIFDALTVLQHRGQDAAGMVTCHEGRFYLRKENGLVRDVFRTRHMRRLIGNVGIGHVRYPTAGSSSSAESQPFYVNSPYGIALAHNGNLTNTDELADDLFREDLRHINTTSDSEVLLNVLAHELQVLHKLHLTAEDIFTALSKVYKRIRGAYAVVAVIAGHGLVAFRDPQGIRPLCIGKRDGAAGPEYMVASESCAITGAGYKLLRDVVPGEGVFINKEGEFAARVCAEHTEYRPCIFEHVYLARPDAIIDGISVYKARLRMGELLAEKVLRQRPQHDIDVVIPIPDTSRTAAMQMALKLGVKMREGFVKNRYIGRTFIMPGQTIREKSVRQKLSPIELEFKDKVVLLVDDSIVRGTTSRQIIDMARECGAKKVYMASAAPAIRYPNVYGIDMPAARELVAHGRTEDEVCAYIGADWLVYQDLEDLIASTQGGDSPVHHFDCSVFDGHYVTGDIDQTYFDKLESMRNDEAKARSQHPGTVANESANMLQNL</sequence>
<keyword evidence="6 7" id="KW-0315">Glutamine amidotransferase</keyword>
<comment type="pathway">
    <text evidence="1 7 8">Purine metabolism; IMP biosynthesis via de novo pathway; N(1)-(5-phospho-D-ribosyl)glycinamide from 5-phospho-alpha-D-ribose 1-diphosphate: step 1/2.</text>
</comment>
<dbReference type="Pfam" id="PF00156">
    <property type="entry name" value="Pribosyltran"/>
    <property type="match status" value="1"/>
</dbReference>
<comment type="similarity">
    <text evidence="2 7 8">In the C-terminal section; belongs to the purine/pyrimidine phosphoribosyltransferase family.</text>
</comment>
<dbReference type="HAMAP" id="MF_01931">
    <property type="entry name" value="PurF"/>
    <property type="match status" value="1"/>
</dbReference>
<feature type="active site" description="Nucleophile" evidence="7">
    <location>
        <position position="2"/>
    </location>
</feature>